<keyword evidence="9 10" id="KW-0961">Cell wall biogenesis/degradation</keyword>
<comment type="similarity">
    <text evidence="9">Belongs to the MurCDEF family.</text>
</comment>
<dbReference type="InterPro" id="IPR018109">
    <property type="entry name" value="Folylpolyglutamate_synth_CS"/>
</dbReference>
<organism evidence="13 14">
    <name type="scientific">Gleimia hominis</name>
    <dbReference type="NCBI Taxonomy" id="595468"/>
    <lineage>
        <taxon>Bacteria</taxon>
        <taxon>Bacillati</taxon>
        <taxon>Actinomycetota</taxon>
        <taxon>Actinomycetes</taxon>
        <taxon>Actinomycetales</taxon>
        <taxon>Actinomycetaceae</taxon>
        <taxon>Gleimia</taxon>
    </lineage>
</organism>
<dbReference type="SUPFAM" id="SSF51984">
    <property type="entry name" value="MurCD N-terminal domain"/>
    <property type="match status" value="1"/>
</dbReference>
<keyword evidence="14" id="KW-1185">Reference proteome</keyword>
<evidence type="ECO:0000256" key="9">
    <source>
        <dbReference type="HAMAP-Rule" id="MF_00639"/>
    </source>
</evidence>
<dbReference type="GO" id="GO:0008764">
    <property type="term" value="F:UDP-N-acetylmuramoylalanine-D-glutamate ligase activity"/>
    <property type="evidence" value="ECO:0007669"/>
    <property type="project" value="UniProtKB-EC"/>
</dbReference>
<comment type="catalytic activity">
    <reaction evidence="9 10">
        <text>UDP-N-acetyl-alpha-D-muramoyl-L-alanine + D-glutamate + ATP = UDP-N-acetyl-alpha-D-muramoyl-L-alanyl-D-glutamate + ADP + phosphate + H(+)</text>
        <dbReference type="Rhea" id="RHEA:16429"/>
        <dbReference type="ChEBI" id="CHEBI:15378"/>
        <dbReference type="ChEBI" id="CHEBI:29986"/>
        <dbReference type="ChEBI" id="CHEBI:30616"/>
        <dbReference type="ChEBI" id="CHEBI:43474"/>
        <dbReference type="ChEBI" id="CHEBI:83898"/>
        <dbReference type="ChEBI" id="CHEBI:83900"/>
        <dbReference type="ChEBI" id="CHEBI:456216"/>
        <dbReference type="EC" id="6.3.2.9"/>
    </reaction>
</comment>
<keyword evidence="9 10" id="KW-0133">Cell shape</keyword>
<keyword evidence="5 9" id="KW-0132">Cell division</keyword>
<keyword evidence="4 9" id="KW-0436">Ligase</keyword>
<keyword evidence="7 9" id="KW-0067">ATP-binding</keyword>
<dbReference type="Pfam" id="PF08245">
    <property type="entry name" value="Mur_ligase_M"/>
    <property type="match status" value="1"/>
</dbReference>
<reference evidence="13 14" key="1">
    <citation type="submission" date="2023-06" db="EMBL/GenBank/DDBJ databases">
        <title>Draft genome sequence of Gleimia hominis type strain CCUG 57540T.</title>
        <authorList>
            <person name="Salva-Serra F."/>
            <person name="Cardew S."/>
            <person name="Jensie Markopoulos S."/>
            <person name="Ohlen M."/>
            <person name="Inganas E."/>
            <person name="Svensson-Stadler L."/>
            <person name="Moore E.R.B."/>
        </authorList>
    </citation>
    <scope>NUCLEOTIDE SEQUENCE [LARGE SCALE GENOMIC DNA]</scope>
    <source>
        <strain evidence="13 14">CCUG 57540</strain>
    </source>
</reference>
<dbReference type="Pfam" id="PF02875">
    <property type="entry name" value="Mur_ligase_C"/>
    <property type="match status" value="1"/>
</dbReference>
<keyword evidence="8 9" id="KW-0131">Cell cycle</keyword>
<dbReference type="Proteomes" id="UP001247542">
    <property type="component" value="Unassembled WGS sequence"/>
</dbReference>
<comment type="caution">
    <text evidence="13">The sequence shown here is derived from an EMBL/GenBank/DDBJ whole genome shotgun (WGS) entry which is preliminary data.</text>
</comment>
<dbReference type="InterPro" id="IPR013221">
    <property type="entry name" value="Mur_ligase_cen"/>
</dbReference>
<dbReference type="HAMAP" id="MF_00639">
    <property type="entry name" value="MurD"/>
    <property type="match status" value="1"/>
</dbReference>
<evidence type="ECO:0000259" key="11">
    <source>
        <dbReference type="Pfam" id="PF02875"/>
    </source>
</evidence>
<keyword evidence="9 10" id="KW-0573">Peptidoglycan synthesis</keyword>
<evidence type="ECO:0000256" key="4">
    <source>
        <dbReference type="ARBA" id="ARBA00022598"/>
    </source>
</evidence>
<dbReference type="PROSITE" id="PS01011">
    <property type="entry name" value="FOLYLPOLYGLU_SYNT_1"/>
    <property type="match status" value="1"/>
</dbReference>
<proteinExistence type="inferred from homology"/>
<dbReference type="Gene3D" id="3.40.1190.10">
    <property type="entry name" value="Mur-like, catalytic domain"/>
    <property type="match status" value="1"/>
</dbReference>
<dbReference type="InterPro" id="IPR004101">
    <property type="entry name" value="Mur_ligase_C"/>
</dbReference>
<evidence type="ECO:0000256" key="6">
    <source>
        <dbReference type="ARBA" id="ARBA00022741"/>
    </source>
</evidence>
<evidence type="ECO:0000313" key="13">
    <source>
        <dbReference type="EMBL" id="MDT3768093.1"/>
    </source>
</evidence>
<evidence type="ECO:0000256" key="1">
    <source>
        <dbReference type="ARBA" id="ARBA00004496"/>
    </source>
</evidence>
<evidence type="ECO:0000256" key="7">
    <source>
        <dbReference type="ARBA" id="ARBA00022840"/>
    </source>
</evidence>
<dbReference type="SUPFAM" id="SSF53244">
    <property type="entry name" value="MurD-like peptide ligases, peptide-binding domain"/>
    <property type="match status" value="1"/>
</dbReference>
<evidence type="ECO:0000256" key="2">
    <source>
        <dbReference type="ARBA" id="ARBA00004752"/>
    </source>
</evidence>
<evidence type="ECO:0000256" key="5">
    <source>
        <dbReference type="ARBA" id="ARBA00022618"/>
    </source>
</evidence>
<dbReference type="PANTHER" id="PTHR43692:SF1">
    <property type="entry name" value="UDP-N-ACETYLMURAMOYLALANINE--D-GLUTAMATE LIGASE"/>
    <property type="match status" value="1"/>
</dbReference>
<dbReference type="PANTHER" id="PTHR43692">
    <property type="entry name" value="UDP-N-ACETYLMURAMOYLALANINE--D-GLUTAMATE LIGASE"/>
    <property type="match status" value="1"/>
</dbReference>
<dbReference type="Gene3D" id="3.90.190.20">
    <property type="entry name" value="Mur ligase, C-terminal domain"/>
    <property type="match status" value="1"/>
</dbReference>
<evidence type="ECO:0000256" key="3">
    <source>
        <dbReference type="ARBA" id="ARBA00022490"/>
    </source>
</evidence>
<evidence type="ECO:0000259" key="12">
    <source>
        <dbReference type="Pfam" id="PF08245"/>
    </source>
</evidence>
<feature type="domain" description="Mur ligase central" evidence="12">
    <location>
        <begin position="111"/>
        <end position="227"/>
    </location>
</feature>
<dbReference type="InterPro" id="IPR005762">
    <property type="entry name" value="MurD"/>
</dbReference>
<dbReference type="InterPro" id="IPR036615">
    <property type="entry name" value="Mur_ligase_C_dom_sf"/>
</dbReference>
<keyword evidence="3 9" id="KW-0963">Cytoplasm</keyword>
<name>A0ABU3ICU6_9ACTO</name>
<dbReference type="EC" id="6.3.2.9" evidence="9 10"/>
<protein>
    <recommendedName>
        <fullName evidence="9 10">UDP-N-acetylmuramoylalanine--D-glutamate ligase</fullName>
        <ecNumber evidence="9 10">6.3.2.9</ecNumber>
    </recommendedName>
    <alternativeName>
        <fullName evidence="9">D-glutamic acid-adding enzyme</fullName>
    </alternativeName>
    <alternativeName>
        <fullName evidence="9">UDP-N-acetylmuramoyl-L-alanyl-D-glutamate synthetase</fullName>
    </alternativeName>
</protein>
<accession>A0ABU3ICU6</accession>
<dbReference type="NCBIfam" id="TIGR01087">
    <property type="entry name" value="murD"/>
    <property type="match status" value="1"/>
</dbReference>
<dbReference type="RefSeq" id="WP_313274476.1">
    <property type="nucleotide sequence ID" value="NZ_JASXSX010000005.1"/>
</dbReference>
<evidence type="ECO:0000256" key="10">
    <source>
        <dbReference type="RuleBase" id="RU003664"/>
    </source>
</evidence>
<evidence type="ECO:0000313" key="14">
    <source>
        <dbReference type="Proteomes" id="UP001247542"/>
    </source>
</evidence>
<gene>
    <name evidence="9 13" type="primary">murD</name>
    <name evidence="13" type="ORF">QS713_08485</name>
</gene>
<dbReference type="Gene3D" id="3.40.50.720">
    <property type="entry name" value="NAD(P)-binding Rossmann-like Domain"/>
    <property type="match status" value="1"/>
</dbReference>
<comment type="function">
    <text evidence="9 10">Cell wall formation. Catalyzes the addition of glutamate to the nucleotide precursor UDP-N-acetylmuramoyl-L-alanine (UMA).</text>
</comment>
<comment type="subcellular location">
    <subcellularLocation>
        <location evidence="1 9 10">Cytoplasm</location>
    </subcellularLocation>
</comment>
<comment type="pathway">
    <text evidence="2 9 10">Cell wall biogenesis; peptidoglycan biosynthesis.</text>
</comment>
<sequence>MIPFNKPIAVVGLGKSGCAAARVLTDLGAQVVGFDRREVDVDFEAVFGTDEQQARAVAGYDFDIAVLSPGVNPRSPIWRALKDSGCEIWGEVELAWRVQQHLGKHIEWLTVTGTNGKTTTVSLLGSMLQAAGARCAVVGNVGTPIVEAVAHADLEVVAVELSSFQLYTTQTVQPLASVCLNVDADHLDWHGSLEAYREAKARVYLNTRRACVYDATDPMILKMVQEADVVEGARAIGYTVGIPSISELGLVEGQFVDRAFIENREREAQALAKLDDMVGYAGQHPSIALVKDTLAAMALARAWGASPDAIAQGMHRFTLANHRRKILGQVEQVTWIDDSKATNAHAALASMVGFPNEHVVWIVGGDTKGQDLRPLVSQVKPLLRGVIVIGADPKPVLNALEDAAPQVPKVVVDGHEDWMFSVVNEAVAMSRPEDTVILAPACASWDQFNSYNERGDAFQDAVERLAHQRGVRL</sequence>
<feature type="domain" description="Mur ligase C-terminal" evidence="11">
    <location>
        <begin position="322"/>
        <end position="442"/>
    </location>
</feature>
<evidence type="ECO:0000256" key="8">
    <source>
        <dbReference type="ARBA" id="ARBA00023306"/>
    </source>
</evidence>
<keyword evidence="6 9" id="KW-0547">Nucleotide-binding</keyword>
<dbReference type="InterPro" id="IPR036565">
    <property type="entry name" value="Mur-like_cat_sf"/>
</dbReference>
<feature type="binding site" evidence="9">
    <location>
        <begin position="113"/>
        <end position="119"/>
    </location>
    <ligand>
        <name>ATP</name>
        <dbReference type="ChEBI" id="CHEBI:30616"/>
    </ligand>
</feature>
<dbReference type="EMBL" id="JASXSX010000005">
    <property type="protein sequence ID" value="MDT3768093.1"/>
    <property type="molecule type" value="Genomic_DNA"/>
</dbReference>
<dbReference type="SUPFAM" id="SSF53623">
    <property type="entry name" value="MurD-like peptide ligases, catalytic domain"/>
    <property type="match status" value="1"/>
</dbReference>